<organism evidence="1 2">
    <name type="scientific">Aspergillus sclerotioniger CBS 115572</name>
    <dbReference type="NCBI Taxonomy" id="1450535"/>
    <lineage>
        <taxon>Eukaryota</taxon>
        <taxon>Fungi</taxon>
        <taxon>Dikarya</taxon>
        <taxon>Ascomycota</taxon>
        <taxon>Pezizomycotina</taxon>
        <taxon>Eurotiomycetes</taxon>
        <taxon>Eurotiomycetidae</taxon>
        <taxon>Eurotiales</taxon>
        <taxon>Aspergillaceae</taxon>
        <taxon>Aspergillus</taxon>
        <taxon>Aspergillus subgen. Circumdati</taxon>
    </lineage>
</organism>
<comment type="caution">
    <text evidence="1">The sequence shown here is derived from an EMBL/GenBank/DDBJ whole genome shotgun (WGS) entry which is preliminary data.</text>
</comment>
<gene>
    <name evidence="1" type="ORF">BO94DRAFT_541397</name>
</gene>
<accession>A0A317XFL6</accession>
<keyword evidence="2" id="KW-1185">Reference proteome</keyword>
<proteinExistence type="predicted"/>
<dbReference type="Proteomes" id="UP000246702">
    <property type="component" value="Unassembled WGS sequence"/>
</dbReference>
<protein>
    <submittedName>
        <fullName evidence="1">Uncharacterized protein</fullName>
    </submittedName>
</protein>
<reference evidence="1 2" key="1">
    <citation type="submission" date="2016-12" db="EMBL/GenBank/DDBJ databases">
        <title>The genomes of Aspergillus section Nigri reveals drivers in fungal speciation.</title>
        <authorList>
            <consortium name="DOE Joint Genome Institute"/>
            <person name="Vesth T.C."/>
            <person name="Nybo J."/>
            <person name="Theobald S."/>
            <person name="Brandl J."/>
            <person name="Frisvad J.C."/>
            <person name="Nielsen K.F."/>
            <person name="Lyhne E.K."/>
            <person name="Kogle M.E."/>
            <person name="Kuo A."/>
            <person name="Riley R."/>
            <person name="Clum A."/>
            <person name="Nolan M."/>
            <person name="Lipzen A."/>
            <person name="Salamov A."/>
            <person name="Henrissat B."/>
            <person name="Wiebenga A."/>
            <person name="De Vries R.P."/>
            <person name="Grigoriev I.V."/>
            <person name="Mortensen U.H."/>
            <person name="Andersen M.R."/>
            <person name="Baker S.E."/>
        </authorList>
    </citation>
    <scope>NUCLEOTIDE SEQUENCE [LARGE SCALE GENOMIC DNA]</scope>
    <source>
        <strain evidence="1 2">CBS 115572</strain>
    </source>
</reference>
<sequence>MSALFTYPRYLSVSISMHGYKLASILGVAWSSIHQDGYSVTRYLSLRSASNGESQTDWRGMAAWVFGQCLDRTGARPGLHHAIACQITLPVPPCVIRAQGAVRRTFLVELIVLEGVIGPWTKSSAPDPKVVTWPSQQFAPTVHALIVPALVCIADASLS</sequence>
<dbReference type="RefSeq" id="XP_025473358.1">
    <property type="nucleotide sequence ID" value="XM_025613044.1"/>
</dbReference>
<dbReference type="EMBL" id="MSFK01000001">
    <property type="protein sequence ID" value="PWY96597.1"/>
    <property type="molecule type" value="Genomic_DNA"/>
</dbReference>
<evidence type="ECO:0000313" key="1">
    <source>
        <dbReference type="EMBL" id="PWY96597.1"/>
    </source>
</evidence>
<evidence type="ECO:0000313" key="2">
    <source>
        <dbReference type="Proteomes" id="UP000246702"/>
    </source>
</evidence>
<name>A0A317XFL6_9EURO</name>
<dbReference type="AlphaFoldDB" id="A0A317XFL6"/>
<dbReference type="GeneID" id="37115187"/>